<accession>A0A3Q3WIQ7</accession>
<proteinExistence type="predicted"/>
<evidence type="ECO:0000313" key="2">
    <source>
        <dbReference type="Proteomes" id="UP000261620"/>
    </source>
</evidence>
<reference evidence="1" key="2">
    <citation type="submission" date="2025-09" db="UniProtKB">
        <authorList>
            <consortium name="Ensembl"/>
        </authorList>
    </citation>
    <scope>IDENTIFICATION</scope>
</reference>
<dbReference type="Ensembl" id="ENSMMOT00000012336.1">
    <property type="protein sequence ID" value="ENSMMOP00000012132.1"/>
    <property type="gene ID" value="ENSMMOG00000009319.1"/>
</dbReference>
<dbReference type="OMA" id="AACEYED"/>
<organism evidence="1 2">
    <name type="scientific">Mola mola</name>
    <name type="common">Ocean sunfish</name>
    <name type="synonym">Tetraodon mola</name>
    <dbReference type="NCBI Taxonomy" id="94237"/>
    <lineage>
        <taxon>Eukaryota</taxon>
        <taxon>Metazoa</taxon>
        <taxon>Chordata</taxon>
        <taxon>Craniata</taxon>
        <taxon>Vertebrata</taxon>
        <taxon>Euteleostomi</taxon>
        <taxon>Actinopterygii</taxon>
        <taxon>Neopterygii</taxon>
        <taxon>Teleostei</taxon>
        <taxon>Neoteleostei</taxon>
        <taxon>Acanthomorphata</taxon>
        <taxon>Eupercaria</taxon>
        <taxon>Tetraodontiformes</taxon>
        <taxon>Molidae</taxon>
        <taxon>Mola</taxon>
    </lineage>
</organism>
<dbReference type="STRING" id="94237.ENSMMOP00000012132"/>
<reference evidence="1" key="1">
    <citation type="submission" date="2025-08" db="UniProtKB">
        <authorList>
            <consortium name="Ensembl"/>
        </authorList>
    </citation>
    <scope>IDENTIFICATION</scope>
</reference>
<dbReference type="InterPro" id="IPR009079">
    <property type="entry name" value="4_helix_cytokine-like_core"/>
</dbReference>
<dbReference type="Gene3D" id="1.20.1250.10">
    <property type="match status" value="1"/>
</dbReference>
<evidence type="ECO:0000313" key="1">
    <source>
        <dbReference type="Ensembl" id="ENSMMOP00000012132.1"/>
    </source>
</evidence>
<protein>
    <submittedName>
        <fullName evidence="1">Uncharacterized protein</fullName>
    </submittedName>
</protein>
<name>A0A3Q3WIQ7_MOLML</name>
<dbReference type="AlphaFoldDB" id="A0A3Q3WIQ7"/>
<dbReference type="Proteomes" id="UP000261620">
    <property type="component" value="Unplaced"/>
</dbReference>
<sequence>MLNVLKSYNSAVMKLSSFQSCTKFAKDNCAPFPTLQAACEYEDASVQRWEEELLCFYTLDRLFSFSILAARVFAVGDPAHHALGSPQMCAKCCAHMQL</sequence>
<keyword evidence="2" id="KW-1185">Reference proteome</keyword>